<keyword evidence="5 7" id="KW-0378">Hydrolase</keyword>
<dbReference type="Gene3D" id="2.120.10.60">
    <property type="entry name" value="Tricorn protease N-terminal domain"/>
    <property type="match status" value="1"/>
</dbReference>
<dbReference type="InterPro" id="IPR029045">
    <property type="entry name" value="ClpP/crotonase-like_dom_sf"/>
</dbReference>
<comment type="caution">
    <text evidence="10">The sequence shown here is derived from an EMBL/GenBank/DDBJ whole genome shotgun (WGS) entry which is preliminary data.</text>
</comment>
<dbReference type="Gene3D" id="2.130.10.10">
    <property type="entry name" value="YVTN repeat-like/Quinoprotein amine dehydrogenase"/>
    <property type="match status" value="1"/>
</dbReference>
<dbReference type="InterPro" id="IPR005151">
    <property type="entry name" value="Tail-specific_protease"/>
</dbReference>
<reference evidence="10 11" key="1">
    <citation type="submission" date="2020-10" db="EMBL/GenBank/DDBJ databases">
        <title>Connecting structure to function with the recovery of over 1000 high-quality activated sludge metagenome-assembled genomes encoding full-length rRNA genes using long-read sequencing.</title>
        <authorList>
            <person name="Singleton C.M."/>
            <person name="Petriglieri F."/>
            <person name="Kristensen J.M."/>
            <person name="Kirkegaard R.H."/>
            <person name="Michaelsen T.Y."/>
            <person name="Andersen M.H."/>
            <person name="Karst S.M."/>
            <person name="Dueholm M.S."/>
            <person name="Nielsen P.H."/>
            <person name="Albertsen M."/>
        </authorList>
    </citation>
    <scope>NUCLEOTIDE SEQUENCE [LARGE SCALE GENOMIC DNA]</scope>
    <source>
        <strain evidence="10">Ribe_18-Q3-R11-54_MAXAC.273</strain>
    </source>
</reference>
<dbReference type="Gene3D" id="3.30.750.44">
    <property type="match status" value="1"/>
</dbReference>
<organism evidence="10 11">
    <name type="scientific">Candidatus Opimibacter skivensis</name>
    <dbReference type="NCBI Taxonomy" id="2982028"/>
    <lineage>
        <taxon>Bacteria</taxon>
        <taxon>Pseudomonadati</taxon>
        <taxon>Bacteroidota</taxon>
        <taxon>Saprospiria</taxon>
        <taxon>Saprospirales</taxon>
        <taxon>Saprospiraceae</taxon>
        <taxon>Candidatus Opimibacter</taxon>
    </lineage>
</organism>
<evidence type="ECO:0000256" key="4">
    <source>
        <dbReference type="ARBA" id="ARBA00022670"/>
    </source>
</evidence>
<feature type="domain" description="Tail specific protease" evidence="9">
    <location>
        <begin position="833"/>
        <end position="1027"/>
    </location>
</feature>
<feature type="active site" description="Charge relay system" evidence="8">
    <location>
        <position position="734"/>
    </location>
</feature>
<keyword evidence="3 7" id="KW-0963">Cytoplasm</keyword>
<name>A0A9D7XMB1_9BACT</name>
<dbReference type="EMBL" id="JADKGY010000001">
    <property type="protein sequence ID" value="MBK9980980.1"/>
    <property type="molecule type" value="Genomic_DNA"/>
</dbReference>
<dbReference type="GO" id="GO:0005737">
    <property type="term" value="C:cytoplasm"/>
    <property type="evidence" value="ECO:0007669"/>
    <property type="project" value="UniProtKB-SubCell"/>
</dbReference>
<evidence type="ECO:0000256" key="6">
    <source>
        <dbReference type="ARBA" id="ARBA00022825"/>
    </source>
</evidence>
<evidence type="ECO:0000256" key="8">
    <source>
        <dbReference type="PIRSR" id="PIRSR036421-1"/>
    </source>
</evidence>
<dbReference type="GO" id="GO:0008236">
    <property type="term" value="F:serine-type peptidase activity"/>
    <property type="evidence" value="ECO:0007669"/>
    <property type="project" value="UniProtKB-UniRule"/>
</dbReference>
<dbReference type="InterPro" id="IPR036034">
    <property type="entry name" value="PDZ_sf"/>
</dbReference>
<dbReference type="EC" id="3.4.21.-" evidence="7"/>
<protein>
    <recommendedName>
        <fullName evidence="7">Tricorn protease homolog</fullName>
        <ecNumber evidence="7">3.4.21.-</ecNumber>
    </recommendedName>
</protein>
<gene>
    <name evidence="10" type="ORF">IPP15_00915</name>
</gene>
<comment type="function">
    <text evidence="7">Degrades oligopeptides.</text>
</comment>
<dbReference type="Pfam" id="PF03572">
    <property type="entry name" value="Peptidase_S41"/>
    <property type="match status" value="1"/>
</dbReference>
<evidence type="ECO:0000256" key="5">
    <source>
        <dbReference type="ARBA" id="ARBA00022801"/>
    </source>
</evidence>
<dbReference type="AlphaFoldDB" id="A0A9D7XMB1"/>
<evidence type="ECO:0000256" key="1">
    <source>
        <dbReference type="ARBA" id="ARBA00004496"/>
    </source>
</evidence>
<dbReference type="Pfam" id="PF14685">
    <property type="entry name" value="PDZ_Tricorn"/>
    <property type="match status" value="1"/>
</dbReference>
<dbReference type="Pfam" id="PF26549">
    <property type="entry name" value="Tricorn_N"/>
    <property type="match status" value="1"/>
</dbReference>
<dbReference type="SUPFAM" id="SSF50156">
    <property type="entry name" value="PDZ domain-like"/>
    <property type="match status" value="1"/>
</dbReference>
<proteinExistence type="inferred from homology"/>
<dbReference type="SUPFAM" id="SSF82171">
    <property type="entry name" value="DPP6 N-terminal domain-like"/>
    <property type="match status" value="2"/>
</dbReference>
<dbReference type="Gene3D" id="2.30.42.10">
    <property type="match status" value="1"/>
</dbReference>
<evidence type="ECO:0000313" key="10">
    <source>
        <dbReference type="EMBL" id="MBK9980980.1"/>
    </source>
</evidence>
<dbReference type="SMART" id="SM00245">
    <property type="entry name" value="TSPc"/>
    <property type="match status" value="1"/>
</dbReference>
<dbReference type="SUPFAM" id="SSF52096">
    <property type="entry name" value="ClpP/crotonase"/>
    <property type="match status" value="1"/>
</dbReference>
<evidence type="ECO:0000256" key="3">
    <source>
        <dbReference type="ARBA" id="ARBA00022490"/>
    </source>
</evidence>
<dbReference type="PIRSF" id="PIRSF036421">
    <property type="entry name" value="Tricorn_protease"/>
    <property type="match status" value="1"/>
</dbReference>
<evidence type="ECO:0000256" key="2">
    <source>
        <dbReference type="ARBA" id="ARBA00008524"/>
    </source>
</evidence>
<sequence>MTVAQDTRLLRNPAISNDKISFVYAGDIWVANLDGSNVKRITAFEGVEADPQFSPNGQSIAFTGQYDGNTDVYVVSINGGEPLRLTWHPTADLVRGWSPDGTEIYFASGRIRAPYPDPDQLWKISAKGGNPKPFILPRAGNGKFSPDGKQFVYEEVVPWESEFRNYRGGQNTPLRIFDMQTYAVQKLPWENSRDINPVWINDHIYFLSDRDLGMNIWSYDVQSKKLQQLTFFKEFDCKNLEGDTHQLIFENGGYLYTYTPGTDKPVKLSIHVDGDFPWIRPHWTSIEKYIDYYAISPNGMRVAMAARGDIFTIPAKKGDVRNITNSQGIADRTVAWSPDGKSISWFSDEGGEYQLVIADQYGKEKKKIAIDHPTFYYYPTWSPDSKYLSFYNENRTLWIVDVSTGQFTEVANEGFTHPEHVIYGEWAPDSKWLAYTKRLTNEYSAIFIYSLEQKKSFQLTDGMSNCKMPAWDKSGKYIYFLASIDYGMNVGWLDMSSFDHPVTSSIYVAVLSKDEASPLAPESDDEIIKKDTVAEPVITKSSKKKKDTPKPDSTKIETVKIDFDGLQDRILALPIPSKVYTQLESAKEGIILFTEQVPNKEGLTLHRFTLEKRKVEEVVDGINGFQVAAEGDKYLYSTNANQYVISKVAEKPDPAEESLNVKGIEIKIDPVLEWKQMFREAWRYERDYFYVKNVHGLDMDWAYKTYSSWIDDVKHRSDLNYVLDIFGGETSICHSFVWGGDYPEVKRVPIGLLGADINVENGHYRIKKIYKGESWNATVQAPLKGPGINVNAGDYILAVNGIALDTAVNLYSYFDHMAGKQTSITINTNPSLKDAKEVTVVPVESEDDLRQDDWVESNRRKVDSLSNGKLAYVWLPNTGGEGYANFNRYYFAQKNKKGAVIDERFNHGGSIADYIVDLLSRNLLGYFNNPIGTKQPFTAPNAGIWGPKVMLINEMAGSGGDMLPYMFKERKIGPLVGTKTWGGLVGIWDVPGLIDGGYMTAPRGGFYNLAGEWDVENKGVTPDVLVEQDAKSVIEGHDPQLEKAVEVGLDLLKTQEVNLLPQPADPVRVLRPKK</sequence>
<dbReference type="GO" id="GO:0006508">
    <property type="term" value="P:proteolysis"/>
    <property type="evidence" value="ECO:0007669"/>
    <property type="project" value="UniProtKB-UniRule"/>
</dbReference>
<evidence type="ECO:0000256" key="7">
    <source>
        <dbReference type="PIRNR" id="PIRNR036421"/>
    </source>
</evidence>
<accession>A0A9D7XMB1</accession>
<dbReference type="CDD" id="cd07562">
    <property type="entry name" value="Peptidase_S41_TRI"/>
    <property type="match status" value="1"/>
</dbReference>
<keyword evidence="4 7" id="KW-0645">Protease</keyword>
<dbReference type="InterPro" id="IPR012393">
    <property type="entry name" value="Tricorn_protease"/>
</dbReference>
<dbReference type="Pfam" id="PF14684">
    <property type="entry name" value="Tricorn_C1"/>
    <property type="match status" value="1"/>
</dbReference>
<keyword evidence="6 7" id="KW-0720">Serine protease</keyword>
<dbReference type="InterPro" id="IPR015943">
    <property type="entry name" value="WD40/YVTN_repeat-like_dom_sf"/>
</dbReference>
<comment type="subcellular location">
    <subcellularLocation>
        <location evidence="1 7">Cytoplasm</location>
    </subcellularLocation>
</comment>
<feature type="active site" description="Charge relay system" evidence="8">
    <location>
        <position position="1016"/>
    </location>
</feature>
<comment type="similarity">
    <text evidence="2 7">Belongs to the peptidase S41B family.</text>
</comment>
<evidence type="ECO:0000259" key="9">
    <source>
        <dbReference type="SMART" id="SM00245"/>
    </source>
</evidence>
<dbReference type="Pfam" id="PF26550">
    <property type="entry name" value="Tricorn_2nd"/>
    <property type="match status" value="1"/>
</dbReference>
<dbReference type="InterPro" id="IPR028204">
    <property type="entry name" value="Tricorn_C1"/>
</dbReference>
<dbReference type="Proteomes" id="UP000808337">
    <property type="component" value="Unassembled WGS sequence"/>
</dbReference>
<evidence type="ECO:0000313" key="11">
    <source>
        <dbReference type="Proteomes" id="UP000808337"/>
    </source>
</evidence>
<dbReference type="PANTHER" id="PTHR43253:SF1">
    <property type="entry name" value="TRICORN PROTEASE HOMOLOG 2-RELATED"/>
    <property type="match status" value="1"/>
</dbReference>
<dbReference type="InterPro" id="IPR029414">
    <property type="entry name" value="Tricorn_PDZ"/>
</dbReference>
<dbReference type="PANTHER" id="PTHR43253">
    <property type="entry name" value="TRICORN PROTEASE HOMOLOG 2-RELATED"/>
    <property type="match status" value="1"/>
</dbReference>
<dbReference type="Gene3D" id="3.90.226.10">
    <property type="entry name" value="2-enoyl-CoA Hydratase, Chain A, domain 1"/>
    <property type="match status" value="1"/>
</dbReference>
<feature type="active site" description="Nucleophile" evidence="8">
    <location>
        <position position="958"/>
    </location>
</feature>